<evidence type="ECO:0000313" key="2">
    <source>
        <dbReference type="Proteomes" id="UP000663859"/>
    </source>
</evidence>
<organism evidence="1 2">
    <name type="scientific">Candidatus Methylacidithermus pantelleriae</name>
    <dbReference type="NCBI Taxonomy" id="2744239"/>
    <lineage>
        <taxon>Bacteria</taxon>
        <taxon>Pseudomonadati</taxon>
        <taxon>Verrucomicrobiota</taxon>
        <taxon>Methylacidiphilae</taxon>
        <taxon>Methylacidiphilales</taxon>
        <taxon>Methylacidiphilaceae</taxon>
        <taxon>Candidatus Methylacidithermus</taxon>
    </lineage>
</organism>
<name>A0A8J2BND6_9BACT</name>
<dbReference type="Proteomes" id="UP000663859">
    <property type="component" value="Unassembled WGS sequence"/>
</dbReference>
<accession>A0A8J2BND6</accession>
<keyword evidence="2" id="KW-1185">Reference proteome</keyword>
<reference evidence="1" key="1">
    <citation type="submission" date="2021-02" db="EMBL/GenBank/DDBJ databases">
        <authorList>
            <person name="Cremers G."/>
            <person name="Picone N."/>
        </authorList>
    </citation>
    <scope>NUCLEOTIDE SEQUENCE</scope>
    <source>
        <strain evidence="1">PQ17</strain>
    </source>
</reference>
<sequence length="57" mass="6514">MSNPKEKSRKGGTWNRDNLRENKLAVLLGEAIPARPDADYDLLLDRSWLRLLSGCFL</sequence>
<comment type="caution">
    <text evidence="1">The sequence shown here is derived from an EMBL/GenBank/DDBJ whole genome shotgun (WGS) entry which is preliminary data.</text>
</comment>
<dbReference type="EMBL" id="CAJNOB010000012">
    <property type="protein sequence ID" value="CAF0695924.1"/>
    <property type="molecule type" value="Genomic_DNA"/>
</dbReference>
<gene>
    <name evidence="1" type="ORF">MPNT_20057</name>
</gene>
<proteinExistence type="predicted"/>
<evidence type="ECO:0000313" key="1">
    <source>
        <dbReference type="EMBL" id="CAF0695924.1"/>
    </source>
</evidence>
<dbReference type="AlphaFoldDB" id="A0A8J2BND6"/>
<protein>
    <submittedName>
        <fullName evidence="1">Uncharacterized protein</fullName>
    </submittedName>
</protein>